<dbReference type="Proteomes" id="UP001271780">
    <property type="component" value="Unassembled WGS sequence"/>
</dbReference>
<dbReference type="Gene3D" id="3.30.460.10">
    <property type="entry name" value="Beta Polymerase, domain 2"/>
    <property type="match status" value="1"/>
</dbReference>
<comment type="caution">
    <text evidence="1">The sequence shown here is derived from an EMBL/GenBank/DDBJ whole genome shotgun (WGS) entry which is preliminary data.</text>
</comment>
<dbReference type="EMBL" id="JAVIIZ010000001">
    <property type="protein sequence ID" value="MDX8471066.1"/>
    <property type="molecule type" value="Genomic_DNA"/>
</dbReference>
<accession>A0ABU4XA87</accession>
<organism evidence="1 2">
    <name type="scientific">Mesorhizobium dulcispinae</name>
    <dbReference type="NCBI Taxonomy" id="3072316"/>
    <lineage>
        <taxon>Bacteria</taxon>
        <taxon>Pseudomonadati</taxon>
        <taxon>Pseudomonadota</taxon>
        <taxon>Alphaproteobacteria</taxon>
        <taxon>Hyphomicrobiales</taxon>
        <taxon>Phyllobacteriaceae</taxon>
        <taxon>Mesorhizobium</taxon>
    </lineage>
</organism>
<name>A0ABU4XA87_9HYPH</name>
<evidence type="ECO:0000313" key="2">
    <source>
        <dbReference type="Proteomes" id="UP001271780"/>
    </source>
</evidence>
<evidence type="ECO:0000313" key="1">
    <source>
        <dbReference type="EMBL" id="MDX8471066.1"/>
    </source>
</evidence>
<gene>
    <name evidence="1" type="ORF">RFM27_03165</name>
</gene>
<keyword evidence="2" id="KW-1185">Reference proteome</keyword>
<sequence length="259" mass="29684">MTVAAEQRIVKRRMDEYLWWEKSAANVRLRSLLKRHFLDFERVAIVGGMVRDIARAGGRGFHSDIDLVIEAPAAAVAEMAAKNGARRNQFGGYSFVEEGWKLDFWALETTWAAREGHVEVKCLEDITHCTFFDWDAILYDLKERKVICGDSYLDGVRRGKMDICLLPNPSYLGNLYRAVQRILAWDLEPGPKLRAFIEKHLDDDGFQGLIREESKRGKRTFLPMFGDAQTLRRFLASKDDRTRIATVYAKQMSLPGIAH</sequence>
<reference evidence="1 2" key="1">
    <citation type="submission" date="2023-08" db="EMBL/GenBank/DDBJ databases">
        <title>Implementing the SeqCode for naming new Mesorhizobium species isolated from Vachellia karroo root nodules.</title>
        <authorList>
            <person name="Van Lill M."/>
        </authorList>
    </citation>
    <scope>NUCLEOTIDE SEQUENCE [LARGE SCALE GENOMIC DNA]</scope>
    <source>
        <strain evidence="1 2">VK23A</strain>
    </source>
</reference>
<dbReference type="SUPFAM" id="SSF81301">
    <property type="entry name" value="Nucleotidyltransferase"/>
    <property type="match status" value="1"/>
</dbReference>
<dbReference type="RefSeq" id="WP_320315233.1">
    <property type="nucleotide sequence ID" value="NZ_JAVIIX010000001.1"/>
</dbReference>
<dbReference type="InterPro" id="IPR043519">
    <property type="entry name" value="NT_sf"/>
</dbReference>
<protein>
    <recommendedName>
        <fullName evidence="3">Poly A polymerase head domain-containing protein</fullName>
    </recommendedName>
</protein>
<proteinExistence type="predicted"/>
<evidence type="ECO:0008006" key="3">
    <source>
        <dbReference type="Google" id="ProtNLM"/>
    </source>
</evidence>